<proteinExistence type="predicted"/>
<dbReference type="EMBL" id="HBUE01150220">
    <property type="protein sequence ID" value="CAG6504763.1"/>
    <property type="molecule type" value="Transcribed_RNA"/>
</dbReference>
<dbReference type="EMBL" id="HBUE01255203">
    <property type="protein sequence ID" value="CAG6556044.1"/>
    <property type="molecule type" value="Transcribed_RNA"/>
</dbReference>
<organism evidence="1">
    <name type="scientific">Culex pipiens</name>
    <name type="common">House mosquito</name>
    <dbReference type="NCBI Taxonomy" id="7175"/>
    <lineage>
        <taxon>Eukaryota</taxon>
        <taxon>Metazoa</taxon>
        <taxon>Ecdysozoa</taxon>
        <taxon>Arthropoda</taxon>
        <taxon>Hexapoda</taxon>
        <taxon>Insecta</taxon>
        <taxon>Pterygota</taxon>
        <taxon>Neoptera</taxon>
        <taxon>Endopterygota</taxon>
        <taxon>Diptera</taxon>
        <taxon>Nematocera</taxon>
        <taxon>Culicoidea</taxon>
        <taxon>Culicidae</taxon>
        <taxon>Culicinae</taxon>
        <taxon>Culicini</taxon>
        <taxon>Culex</taxon>
        <taxon>Culex</taxon>
    </lineage>
</organism>
<dbReference type="InterPro" id="IPR012340">
    <property type="entry name" value="NA-bd_OB-fold"/>
</dbReference>
<sequence length="263" mass="30007">MSELSIKTEPEDDLEQAIPRSVVQTRSAPNLATAVDIVDLTKDEFFCEFHHFLGNVQDLRQRQQKAGAQQRRRFQPGQISDVMPLQVAHLQLVSFYQEAYVCSLFGVNFKNVMVYGRVSPGSVRQENNTHIYRLDDGTGSVEVHYPHGLQRDLDNLLTVRCCEDTLQSGGTPLNEDQVPKDPQARADLQLLIDMVKSRCQQRLRYFRLGDHCFAVGRPFQNRADRVSLYAHSMHADGGPTTELFWKTHLARLYEEKYAKAILG</sequence>
<evidence type="ECO:0000313" key="1">
    <source>
        <dbReference type="EMBL" id="CAG6556044.1"/>
    </source>
</evidence>
<dbReference type="AlphaFoldDB" id="A0A8D8N8L0"/>
<name>A0A8D8N8L0_CULPI</name>
<reference evidence="1" key="1">
    <citation type="submission" date="2021-05" db="EMBL/GenBank/DDBJ databases">
        <authorList>
            <person name="Alioto T."/>
            <person name="Alioto T."/>
            <person name="Gomez Garrido J."/>
        </authorList>
    </citation>
    <scope>NUCLEOTIDE SEQUENCE</scope>
</reference>
<dbReference type="Gene3D" id="2.40.50.140">
    <property type="entry name" value="Nucleic acid-binding proteins"/>
    <property type="match status" value="1"/>
</dbReference>
<protein>
    <submittedName>
        <fullName evidence="1">(northern house mosquito) hypothetical protein</fullName>
    </submittedName>
</protein>
<accession>A0A8D8N8L0</accession>